<dbReference type="Gene3D" id="3.30.1230.10">
    <property type="entry name" value="YlxR-like"/>
    <property type="match status" value="1"/>
</dbReference>
<dbReference type="Proteomes" id="UP001327986">
    <property type="component" value="Chromosome"/>
</dbReference>
<evidence type="ECO:0000313" key="2">
    <source>
        <dbReference type="EMBL" id="BAZ97441.1"/>
    </source>
</evidence>
<dbReference type="InterPro" id="IPR007393">
    <property type="entry name" value="YlxR_dom"/>
</dbReference>
<dbReference type="NCBIfam" id="NF047356">
    <property type="entry name" value="RNA_bind_RnpM"/>
    <property type="match status" value="1"/>
</dbReference>
<evidence type="ECO:0000313" key="4">
    <source>
        <dbReference type="EMBL" id="WRO07428.1"/>
    </source>
</evidence>
<reference evidence="3 5" key="1">
    <citation type="journal article" date="2015" name="Sci. Rep.">
        <title>A comparative genomics and reductive dehalogenase gene transcription study of two chloroethene-respiring bacteria, Dehalococcoides mccartyi strains MB and 11a.</title>
        <authorList>
            <person name="Low A."/>
            <person name="Shen Z."/>
            <person name="Cheng D."/>
            <person name="Rogers M.J."/>
            <person name="Lee P.K."/>
            <person name="He J."/>
        </authorList>
    </citation>
    <scope>NUCLEOTIDE SEQUENCE [LARGE SCALE GENOMIC DNA]</scope>
    <source>
        <strain evidence="3 5">MB</strain>
    </source>
</reference>
<dbReference type="SUPFAM" id="SSF64376">
    <property type="entry name" value="YlxR-like"/>
    <property type="match status" value="1"/>
</dbReference>
<dbReference type="PANTHER" id="PTHR34215">
    <property type="entry name" value="BLL0784 PROTEIN"/>
    <property type="match status" value="1"/>
</dbReference>
<dbReference type="Proteomes" id="UP000218257">
    <property type="component" value="Chromosome"/>
</dbReference>
<dbReference type="AlphaFoldDB" id="A0A0V8LX23"/>
<dbReference type="InterPro" id="IPR037465">
    <property type="entry name" value="YlxR"/>
</dbReference>
<dbReference type="InterPro" id="IPR035931">
    <property type="entry name" value="YlxR-like_sf"/>
</dbReference>
<sequence>MNQRKSTSKFVPMRTCIACRTEKAKQELIRLVRTEDNDVRVDHSGRLEGRGAYLCRDMACWESGLKGSYITHALKIAITPENREELLKYGREVCEVKENGREDK</sequence>
<dbReference type="PANTHER" id="PTHR34215:SF1">
    <property type="entry name" value="YLXR DOMAIN-CONTAINING PROTEIN"/>
    <property type="match status" value="1"/>
</dbReference>
<dbReference type="PATRIC" id="fig|61435.5.peg.1634"/>
<evidence type="ECO:0000259" key="1">
    <source>
        <dbReference type="Pfam" id="PF04296"/>
    </source>
</evidence>
<dbReference type="OrthoDB" id="9813251at2"/>
<reference evidence="2 6" key="2">
    <citation type="journal article" date="2017" name="Sci. Rep.">
        <title>Isolation and genomic characterization of a Dehalococcoides strain suggests genomic rearrangement during culture.</title>
        <authorList>
            <person name="Yohda M."/>
            <person name="Ikegami K."/>
            <person name="Aita Y."/>
            <person name="Kitajima M."/>
            <person name="Takechi A."/>
            <person name="Iwamoto M."/>
            <person name="Fukuda T."/>
            <person name="Tamura N."/>
            <person name="Shibasaki J."/>
            <person name="Koike S."/>
            <person name="Komatsu D."/>
            <person name="Miyagi S."/>
            <person name="Nishimura M."/>
            <person name="Uchino Y."/>
            <person name="Shiroma A."/>
            <person name="Shimoji M."/>
            <person name="Tamotsu H."/>
            <person name="Ashimine N."/>
            <person name="Shinzato M."/>
            <person name="Ohki S."/>
            <person name="Nakano K."/>
            <person name="Teruya K."/>
            <person name="Satou K."/>
            <person name="Hirano T."/>
            <person name="Yagi O."/>
        </authorList>
    </citation>
    <scope>NUCLEOTIDE SEQUENCE [LARGE SCALE GENOMIC DNA]</scope>
    <source>
        <strain evidence="2 6">UCH-ATV1</strain>
    </source>
</reference>
<gene>
    <name evidence="3" type="ORF">DA01_08315</name>
    <name evidence="2" type="ORF">DEHALATV1_0813</name>
    <name evidence="4" type="ORF">VLL09_00595</name>
</gene>
<evidence type="ECO:0000313" key="5">
    <source>
        <dbReference type="Proteomes" id="UP000053577"/>
    </source>
</evidence>
<feature type="domain" description="YlxR" evidence="1">
    <location>
        <begin position="14"/>
        <end position="86"/>
    </location>
</feature>
<organism evidence="3 5">
    <name type="scientific">Dehalococcoides mccartyi</name>
    <dbReference type="NCBI Taxonomy" id="61435"/>
    <lineage>
        <taxon>Bacteria</taxon>
        <taxon>Bacillati</taxon>
        <taxon>Chloroflexota</taxon>
        <taxon>Dehalococcoidia</taxon>
        <taxon>Dehalococcoidales</taxon>
        <taxon>Dehalococcoidaceae</taxon>
        <taxon>Dehalococcoides</taxon>
    </lineage>
</organism>
<protein>
    <submittedName>
        <fullName evidence="4">YlxR family protein</fullName>
    </submittedName>
</protein>
<dbReference type="eggNOG" id="COG2740">
    <property type="taxonomic scope" value="Bacteria"/>
</dbReference>
<proteinExistence type="predicted"/>
<dbReference type="EMBL" id="JGYD01000029">
    <property type="protein sequence ID" value="KSV16079.1"/>
    <property type="molecule type" value="Genomic_DNA"/>
</dbReference>
<accession>A0A0V8LX23</accession>
<evidence type="ECO:0000313" key="3">
    <source>
        <dbReference type="EMBL" id="KSV16079.1"/>
    </source>
</evidence>
<dbReference type="RefSeq" id="WP_010936686.1">
    <property type="nucleotide sequence ID" value="NZ_AP017649.1"/>
</dbReference>
<evidence type="ECO:0000313" key="6">
    <source>
        <dbReference type="Proteomes" id="UP000218257"/>
    </source>
</evidence>
<reference evidence="4" key="3">
    <citation type="submission" date="2023-12" db="EMBL/GenBank/DDBJ databases">
        <title>Isolation of organohalide respiring bacteria Dehalococcoides mccartyi strain GPTCE1 in groundwater collected near a chemical plant in Suzhou, China.</title>
        <authorList>
            <person name="Liu G."/>
        </authorList>
    </citation>
    <scope>NUCLEOTIDE SEQUENCE</scope>
    <source>
        <strain evidence="4">GPTCE1</strain>
    </source>
</reference>
<dbReference type="GeneID" id="3229759"/>
<name>A0A0V8LX23_9CHLR</name>
<dbReference type="EMBL" id="CP141531">
    <property type="protein sequence ID" value="WRO07428.1"/>
    <property type="molecule type" value="Genomic_DNA"/>
</dbReference>
<dbReference type="Pfam" id="PF04296">
    <property type="entry name" value="YlxR"/>
    <property type="match status" value="1"/>
</dbReference>
<dbReference type="Proteomes" id="UP000053577">
    <property type="component" value="Unassembled WGS sequence"/>
</dbReference>
<dbReference type="EMBL" id="AP017649">
    <property type="protein sequence ID" value="BAZ97441.1"/>
    <property type="molecule type" value="Genomic_DNA"/>
</dbReference>